<dbReference type="GO" id="GO:0008682">
    <property type="term" value="F:3-demethoxyubiquinol 3-hydroxylase activity"/>
    <property type="evidence" value="ECO:0007669"/>
    <property type="project" value="TreeGrafter"/>
</dbReference>
<evidence type="ECO:0000256" key="10">
    <source>
        <dbReference type="ARBA" id="ARBA00023033"/>
    </source>
</evidence>
<evidence type="ECO:0000256" key="4">
    <source>
        <dbReference type="ARBA" id="ARBA00005349"/>
    </source>
</evidence>
<dbReference type="GO" id="GO:0071949">
    <property type="term" value="F:FAD binding"/>
    <property type="evidence" value="ECO:0007669"/>
    <property type="project" value="InterPro"/>
</dbReference>
<dbReference type="STRING" id="642227.HA49_09075"/>
<evidence type="ECO:0000256" key="1">
    <source>
        <dbReference type="ARBA" id="ARBA00001974"/>
    </source>
</evidence>
<dbReference type="GO" id="GO:0110142">
    <property type="term" value="C:ubiquinone biosynthesis complex"/>
    <property type="evidence" value="ECO:0007669"/>
    <property type="project" value="UniProtKB-ARBA"/>
</dbReference>
<keyword evidence="6" id="KW-0285">Flavoprotein</keyword>
<keyword evidence="14" id="KW-1185">Reference proteome</keyword>
<evidence type="ECO:0000256" key="9">
    <source>
        <dbReference type="ARBA" id="ARBA00023002"/>
    </source>
</evidence>
<keyword evidence="7" id="KW-0831">Ubiquinone biosynthesis</keyword>
<dbReference type="FunFam" id="3.50.50.60:FF:000048">
    <property type="entry name" value="2-octaprenyl-3-methyl-6-methoxy-1,4-benzoquinol hydroxylase"/>
    <property type="match status" value="1"/>
</dbReference>
<dbReference type="InterPro" id="IPR010971">
    <property type="entry name" value="UbiH/COQ6"/>
</dbReference>
<dbReference type="GO" id="GO:0005737">
    <property type="term" value="C:cytoplasm"/>
    <property type="evidence" value="ECO:0007669"/>
    <property type="project" value="UniProtKB-SubCell"/>
</dbReference>
<dbReference type="PRINTS" id="PR00420">
    <property type="entry name" value="RNGMNOXGNASE"/>
</dbReference>
<organism evidence="13 14">
    <name type="scientific">Tatumella morbirosei</name>
    <dbReference type="NCBI Taxonomy" id="642227"/>
    <lineage>
        <taxon>Bacteria</taxon>
        <taxon>Pseudomonadati</taxon>
        <taxon>Pseudomonadota</taxon>
        <taxon>Gammaproteobacteria</taxon>
        <taxon>Enterobacterales</taxon>
        <taxon>Erwiniaceae</taxon>
        <taxon>Tatumella</taxon>
    </lineage>
</organism>
<keyword evidence="8" id="KW-0274">FAD</keyword>
<keyword evidence="5" id="KW-0963">Cytoplasm</keyword>
<dbReference type="Gene3D" id="3.50.50.60">
    <property type="entry name" value="FAD/NAD(P)-binding domain"/>
    <property type="match status" value="2"/>
</dbReference>
<dbReference type="Proteomes" id="UP000029577">
    <property type="component" value="Unassembled WGS sequence"/>
</dbReference>
<evidence type="ECO:0000256" key="8">
    <source>
        <dbReference type="ARBA" id="ARBA00022827"/>
    </source>
</evidence>
<dbReference type="NCBIfam" id="NF005951">
    <property type="entry name" value="PRK08020.1"/>
    <property type="match status" value="1"/>
</dbReference>
<evidence type="ECO:0000256" key="7">
    <source>
        <dbReference type="ARBA" id="ARBA00022688"/>
    </source>
</evidence>
<feature type="domain" description="FAD-binding" evidence="12">
    <location>
        <begin position="6"/>
        <end position="337"/>
    </location>
</feature>
<dbReference type="UniPathway" id="UPA00232"/>
<dbReference type="PANTHER" id="PTHR43876:SF10">
    <property type="entry name" value="3-DEMETHOXYUBIQUINOL 3-HYDROXYLASE"/>
    <property type="match status" value="1"/>
</dbReference>
<evidence type="ECO:0000256" key="11">
    <source>
        <dbReference type="ARBA" id="ARBA00065734"/>
    </source>
</evidence>
<dbReference type="FunFam" id="3.50.50.60:FF:000021">
    <property type="entry name" value="Ubiquinone biosynthesis monooxygenase COQ6"/>
    <property type="match status" value="1"/>
</dbReference>
<protein>
    <submittedName>
        <fullName evidence="13">2-octaprenyl-3-methyl-6-methoxy-1,4-benzoquinol hydroxylase</fullName>
    </submittedName>
</protein>
<dbReference type="InterPro" id="IPR051205">
    <property type="entry name" value="UbiH/COQ6_monooxygenase"/>
</dbReference>
<dbReference type="NCBIfam" id="TIGR01988">
    <property type="entry name" value="Ubi-OHases"/>
    <property type="match status" value="1"/>
</dbReference>
<evidence type="ECO:0000313" key="14">
    <source>
        <dbReference type="Proteomes" id="UP000029577"/>
    </source>
</evidence>
<dbReference type="PANTHER" id="PTHR43876">
    <property type="entry name" value="UBIQUINONE BIOSYNTHESIS MONOOXYGENASE COQ6, MITOCHONDRIAL"/>
    <property type="match status" value="1"/>
</dbReference>
<sequence length="390" mass="43631">MQQQQFDVVITGAGMVGAALACGLARHHFRVAVIEHQQPRPFDSRRPPDVRISAIGAASVALLKELEVWESIAAMRCAPYRRLETWEWQNAHAVFDADSLGLPELGYMVENSVLQWALWEKMKEQGITVICPAAISSAQYQGDSWQLTLDNHQQLTTRLWTGADGANSQVRRQGGIGVSGWDYSQSCMLISVECEDAPGDSTWQQFTPQGPRAFLPLYGNFASLVWYDSVSRIRQLVKMTPEQLTEEVSRHFPSRLGKVRVLSAGAFPLTRRHASQYVRPGLALVGDAAHTINPLAGQGVNLGYRDVDALIEVLADAKRTGSEWWQMSVLKRYQRKRYKDNLLMQNGMDLFYLAFSNQSHPLMLARNLGLMVAQRGGWLKKKALSYALGL</sequence>
<comment type="caution">
    <text evidence="13">The sequence shown here is derived from an EMBL/GenBank/DDBJ whole genome shotgun (WGS) entry which is preliminary data.</text>
</comment>
<evidence type="ECO:0000313" key="13">
    <source>
        <dbReference type="EMBL" id="KGD75361.1"/>
    </source>
</evidence>
<dbReference type="EMBL" id="JPKR02000004">
    <property type="protein sequence ID" value="KGD75361.1"/>
    <property type="molecule type" value="Genomic_DNA"/>
</dbReference>
<gene>
    <name evidence="13" type="primary">ubiF</name>
    <name evidence="13" type="synonym">yleB</name>
    <name evidence="13" type="ORF">HA49_09075</name>
</gene>
<dbReference type="OrthoDB" id="9769565at2"/>
<proteinExistence type="inferred from homology"/>
<comment type="subunit">
    <text evidence="11">Component of the Ubi complex metabolon, which regroups five ubiquinone biosynthesis proteins (UbiE, UbiF, UbiG, UbiH and UbiI) and two accessory factors (UbiK and the lipid-binding protein UbiJ).</text>
</comment>
<evidence type="ECO:0000256" key="6">
    <source>
        <dbReference type="ARBA" id="ARBA00022630"/>
    </source>
</evidence>
<dbReference type="GO" id="GO:0006744">
    <property type="term" value="P:ubiquinone biosynthetic process"/>
    <property type="evidence" value="ECO:0007669"/>
    <property type="project" value="UniProtKB-UniPathway"/>
</dbReference>
<dbReference type="eggNOG" id="COG0654">
    <property type="taxonomic scope" value="Bacteria"/>
</dbReference>
<dbReference type="InterPro" id="IPR002938">
    <property type="entry name" value="FAD-bd"/>
</dbReference>
<evidence type="ECO:0000256" key="3">
    <source>
        <dbReference type="ARBA" id="ARBA00004749"/>
    </source>
</evidence>
<dbReference type="AlphaFoldDB" id="A0A095TEL8"/>
<keyword evidence="9" id="KW-0560">Oxidoreductase</keyword>
<evidence type="ECO:0000256" key="2">
    <source>
        <dbReference type="ARBA" id="ARBA00004496"/>
    </source>
</evidence>
<dbReference type="Pfam" id="PF01494">
    <property type="entry name" value="FAD_binding_3"/>
    <property type="match status" value="1"/>
</dbReference>
<comment type="subcellular location">
    <subcellularLocation>
        <location evidence="2">Cytoplasm</location>
    </subcellularLocation>
</comment>
<name>A0A095TEL8_9GAMM</name>
<evidence type="ECO:0000259" key="12">
    <source>
        <dbReference type="Pfam" id="PF01494"/>
    </source>
</evidence>
<comment type="similarity">
    <text evidence="4">Belongs to the UbiH/COQ6 family.</text>
</comment>
<dbReference type="InterPro" id="IPR036188">
    <property type="entry name" value="FAD/NAD-bd_sf"/>
</dbReference>
<dbReference type="SUPFAM" id="SSF51905">
    <property type="entry name" value="FAD/NAD(P)-binding domain"/>
    <property type="match status" value="1"/>
</dbReference>
<accession>A0A095TEL8</accession>
<keyword evidence="10" id="KW-0503">Monooxygenase</keyword>
<dbReference type="RefSeq" id="WP_038019109.1">
    <property type="nucleotide sequence ID" value="NZ_JPKR02000004.1"/>
</dbReference>
<reference evidence="13" key="1">
    <citation type="submission" date="2014-12" db="EMBL/GenBank/DDBJ databases">
        <title>The draft genome of the Tatumella morbirosei type strain, LMG23360T isolated from pineapple rot.</title>
        <authorList>
            <person name="Smits T.H."/>
            <person name="Palmer M."/>
            <person name="Venter S.N."/>
            <person name="Duffy B."/>
            <person name="Steenkamp E.T."/>
            <person name="Chan W.Y."/>
            <person name="Coutinho T.A."/>
            <person name="Coetzee M.P."/>
            <person name="De Maayer P."/>
        </authorList>
    </citation>
    <scope>NUCLEOTIDE SEQUENCE [LARGE SCALE GENOMIC DNA]</scope>
    <source>
        <strain evidence="13">LMG 23360</strain>
    </source>
</reference>
<evidence type="ECO:0000256" key="5">
    <source>
        <dbReference type="ARBA" id="ARBA00022490"/>
    </source>
</evidence>
<comment type="cofactor">
    <cofactor evidence="1">
        <name>FAD</name>
        <dbReference type="ChEBI" id="CHEBI:57692"/>
    </cofactor>
</comment>
<comment type="pathway">
    <text evidence="3">Cofactor biosynthesis; ubiquinone biosynthesis.</text>
</comment>